<reference evidence="7" key="1">
    <citation type="submission" date="2020-09" db="EMBL/GenBank/DDBJ databases">
        <title>Pelagicoccus enzymogenes sp. nov. with an EPS production, isolated from marine sediment.</title>
        <authorList>
            <person name="Feng X."/>
        </authorList>
    </citation>
    <scope>NUCLEOTIDE SEQUENCE</scope>
    <source>
        <strain evidence="7">NFK12</strain>
    </source>
</reference>
<comment type="function">
    <text evidence="5">A translational regulator that binds mRNA to regulate translation initiation and/or mRNA stability. Usually binds in the 5'-UTR at or near the Shine-Dalgarno sequence preventing ribosome-binding, thus repressing translation. Its main target seems to be the major flagellin gene, while its function is anatagonized by FliW.</text>
</comment>
<dbReference type="NCBIfam" id="NF002469">
    <property type="entry name" value="PRK01712.1"/>
    <property type="match status" value="1"/>
</dbReference>
<accession>A0A927F610</accession>
<comment type="similarity">
    <text evidence="5">Belongs to the CsrA/RsmA family.</text>
</comment>
<dbReference type="Proteomes" id="UP000622317">
    <property type="component" value="Unassembled WGS sequence"/>
</dbReference>
<dbReference type="GO" id="GO:0048027">
    <property type="term" value="F:mRNA 5'-UTR binding"/>
    <property type="evidence" value="ECO:0007669"/>
    <property type="project" value="UniProtKB-UniRule"/>
</dbReference>
<evidence type="ECO:0000256" key="6">
    <source>
        <dbReference type="SAM" id="MobiDB-lite"/>
    </source>
</evidence>
<comment type="subunit">
    <text evidence="5">Homodimer; the beta-strands of each monomer intercalate to form a hydrophobic core, while the alpha-helices form wings that extend away from the core.</text>
</comment>
<feature type="compositionally biased region" description="Low complexity" evidence="6">
    <location>
        <begin position="73"/>
        <end position="86"/>
    </location>
</feature>
<organism evidence="7 8">
    <name type="scientific">Pelagicoccus enzymogenes</name>
    <dbReference type="NCBI Taxonomy" id="2773457"/>
    <lineage>
        <taxon>Bacteria</taxon>
        <taxon>Pseudomonadati</taxon>
        <taxon>Verrucomicrobiota</taxon>
        <taxon>Opitutia</taxon>
        <taxon>Puniceicoccales</taxon>
        <taxon>Pelagicoccaceae</taxon>
        <taxon>Pelagicoccus</taxon>
    </lineage>
</organism>
<dbReference type="Pfam" id="PF02599">
    <property type="entry name" value="CsrA"/>
    <property type="match status" value="1"/>
</dbReference>
<protein>
    <recommendedName>
        <fullName evidence="5">Translational regulator CsrA</fullName>
    </recommendedName>
</protein>
<evidence type="ECO:0000313" key="7">
    <source>
        <dbReference type="EMBL" id="MBD5778645.1"/>
    </source>
</evidence>
<dbReference type="RefSeq" id="WP_191615776.1">
    <property type="nucleotide sequence ID" value="NZ_JACYFG010000006.1"/>
</dbReference>
<dbReference type="GO" id="GO:0006402">
    <property type="term" value="P:mRNA catabolic process"/>
    <property type="evidence" value="ECO:0007669"/>
    <property type="project" value="InterPro"/>
</dbReference>
<dbReference type="SUPFAM" id="SSF117130">
    <property type="entry name" value="CsrA-like"/>
    <property type="match status" value="1"/>
</dbReference>
<name>A0A927F610_9BACT</name>
<feature type="region of interest" description="Disordered" evidence="6">
    <location>
        <begin position="68"/>
        <end position="101"/>
    </location>
</feature>
<dbReference type="NCBIfam" id="TIGR00202">
    <property type="entry name" value="csrA"/>
    <property type="match status" value="1"/>
</dbReference>
<dbReference type="EMBL" id="JACYFG010000006">
    <property type="protein sequence ID" value="MBD5778645.1"/>
    <property type="molecule type" value="Genomic_DNA"/>
</dbReference>
<comment type="subcellular location">
    <subcellularLocation>
        <location evidence="5">Cytoplasm</location>
    </subcellularLocation>
</comment>
<proteinExistence type="inferred from homology"/>
<keyword evidence="4 5" id="KW-0694">RNA-binding</keyword>
<dbReference type="GO" id="GO:0044781">
    <property type="term" value="P:bacterial-type flagellum organization"/>
    <property type="evidence" value="ECO:0007669"/>
    <property type="project" value="UniProtKB-KW"/>
</dbReference>
<dbReference type="FunFam" id="2.60.40.4380:FF:000002">
    <property type="entry name" value="Translational regulator CsrA"/>
    <property type="match status" value="1"/>
</dbReference>
<dbReference type="InterPro" id="IPR036107">
    <property type="entry name" value="CsrA_sf"/>
</dbReference>
<evidence type="ECO:0000256" key="4">
    <source>
        <dbReference type="ARBA" id="ARBA00022884"/>
    </source>
</evidence>
<evidence type="ECO:0000256" key="1">
    <source>
        <dbReference type="ARBA" id="ARBA00022490"/>
    </source>
</evidence>
<dbReference type="GO" id="GO:0045947">
    <property type="term" value="P:negative regulation of translational initiation"/>
    <property type="evidence" value="ECO:0007669"/>
    <property type="project" value="UniProtKB-UniRule"/>
</dbReference>
<sequence length="101" mass="10805">MLILSRKVNEAIVIAENIEIKITRIDGDTVKIGIDAPRSVPIVRKELFEEMQKANQEAIAKTVAAAAGETPAKPKLSGLAKSLASKKQSKQTAGLSHNQDA</sequence>
<keyword evidence="1 5" id="KW-0963">Cytoplasm</keyword>
<dbReference type="GO" id="GO:1902208">
    <property type="term" value="P:regulation of bacterial-type flagellum assembly"/>
    <property type="evidence" value="ECO:0007669"/>
    <property type="project" value="UniProtKB-UniRule"/>
</dbReference>
<keyword evidence="5" id="KW-1005">Bacterial flagellum biogenesis</keyword>
<dbReference type="Gene3D" id="2.60.40.4380">
    <property type="entry name" value="Translational regulator CsrA"/>
    <property type="match status" value="1"/>
</dbReference>
<dbReference type="HAMAP" id="MF_00167">
    <property type="entry name" value="CsrA"/>
    <property type="match status" value="1"/>
</dbReference>
<evidence type="ECO:0000256" key="3">
    <source>
        <dbReference type="ARBA" id="ARBA00022845"/>
    </source>
</evidence>
<keyword evidence="2 5" id="KW-0678">Repressor</keyword>
<dbReference type="AlphaFoldDB" id="A0A927F610"/>
<comment type="caution">
    <text evidence="7">The sequence shown here is derived from an EMBL/GenBank/DDBJ whole genome shotgun (WGS) entry which is preliminary data.</text>
</comment>
<dbReference type="InterPro" id="IPR003751">
    <property type="entry name" value="CsrA"/>
</dbReference>
<keyword evidence="8" id="KW-1185">Reference proteome</keyword>
<evidence type="ECO:0000313" key="8">
    <source>
        <dbReference type="Proteomes" id="UP000622317"/>
    </source>
</evidence>
<evidence type="ECO:0000256" key="2">
    <source>
        <dbReference type="ARBA" id="ARBA00022491"/>
    </source>
</evidence>
<keyword evidence="3 5" id="KW-0810">Translation regulation</keyword>
<dbReference type="GO" id="GO:0006109">
    <property type="term" value="P:regulation of carbohydrate metabolic process"/>
    <property type="evidence" value="ECO:0007669"/>
    <property type="project" value="InterPro"/>
</dbReference>
<dbReference type="GO" id="GO:0005829">
    <property type="term" value="C:cytosol"/>
    <property type="evidence" value="ECO:0007669"/>
    <property type="project" value="TreeGrafter"/>
</dbReference>
<evidence type="ECO:0000256" key="5">
    <source>
        <dbReference type="HAMAP-Rule" id="MF_00167"/>
    </source>
</evidence>
<gene>
    <name evidence="5 7" type="primary">csrA</name>
    <name evidence="7" type="ORF">IEN85_04025</name>
</gene>
<feature type="compositionally biased region" description="Polar residues" evidence="6">
    <location>
        <begin position="91"/>
        <end position="101"/>
    </location>
</feature>
<dbReference type="PANTHER" id="PTHR34984:SF1">
    <property type="entry name" value="CARBON STORAGE REGULATOR"/>
    <property type="match status" value="1"/>
</dbReference>
<dbReference type="PANTHER" id="PTHR34984">
    <property type="entry name" value="CARBON STORAGE REGULATOR"/>
    <property type="match status" value="1"/>
</dbReference>